<dbReference type="AlphaFoldDB" id="A0A0B2UJ96"/>
<dbReference type="GO" id="GO:0005634">
    <property type="term" value="C:nucleus"/>
    <property type="evidence" value="ECO:0007669"/>
    <property type="project" value="UniProtKB-SubCell"/>
</dbReference>
<feature type="compositionally biased region" description="Basic and acidic residues" evidence="8">
    <location>
        <begin position="174"/>
        <end position="197"/>
    </location>
</feature>
<comment type="caution">
    <text evidence="9">The sequence shown here is derived from an EMBL/GenBank/DDBJ whole genome shotgun (WGS) entry which is preliminary data.</text>
</comment>
<dbReference type="Pfam" id="PF04729">
    <property type="entry name" value="ASF1_hist_chap"/>
    <property type="match status" value="1"/>
</dbReference>
<protein>
    <recommendedName>
        <fullName evidence="7">Anti-silencing function protein 1</fullName>
    </recommendedName>
</protein>
<comment type="similarity">
    <text evidence="2">Belongs to the ASF1 family.</text>
</comment>
<evidence type="ECO:0000256" key="6">
    <source>
        <dbReference type="ARBA" id="ARBA00023242"/>
    </source>
</evidence>
<evidence type="ECO:0000313" key="10">
    <source>
        <dbReference type="Proteomes" id="UP000031056"/>
    </source>
</evidence>
<keyword evidence="3" id="KW-0805">Transcription regulation</keyword>
<dbReference type="PANTHER" id="PTHR12040">
    <property type="entry name" value="ANTI-SILENCING PROTEIN 1"/>
    <property type="match status" value="1"/>
</dbReference>
<dbReference type="HOGENOM" id="CLU_083062_0_0_1"/>
<keyword evidence="4" id="KW-0804">Transcription</keyword>
<keyword evidence="10" id="KW-1185">Reference proteome</keyword>
<evidence type="ECO:0000256" key="2">
    <source>
        <dbReference type="ARBA" id="ARBA00006051"/>
    </source>
</evidence>
<dbReference type="GO" id="GO:0042393">
    <property type="term" value="F:histone binding"/>
    <property type="evidence" value="ECO:0007669"/>
    <property type="project" value="TreeGrafter"/>
</dbReference>
<feature type="compositionally biased region" description="Acidic residues" evidence="8">
    <location>
        <begin position="204"/>
        <end position="213"/>
    </location>
</feature>
<evidence type="ECO:0000256" key="4">
    <source>
        <dbReference type="ARBA" id="ARBA00023163"/>
    </source>
</evidence>
<evidence type="ECO:0000256" key="3">
    <source>
        <dbReference type="ARBA" id="ARBA00023015"/>
    </source>
</evidence>
<keyword evidence="6" id="KW-0539">Nucleus</keyword>
<evidence type="ECO:0000256" key="1">
    <source>
        <dbReference type="ARBA" id="ARBA00004123"/>
    </source>
</evidence>
<name>A0A0B2UJ96_9MICR</name>
<evidence type="ECO:0000256" key="5">
    <source>
        <dbReference type="ARBA" id="ARBA00023186"/>
    </source>
</evidence>
<dbReference type="InParanoid" id="A0A0B2UJ96"/>
<dbReference type="GeneID" id="26262047"/>
<dbReference type="GO" id="GO:0006335">
    <property type="term" value="P:DNA replication-dependent chromatin assembly"/>
    <property type="evidence" value="ECO:0007669"/>
    <property type="project" value="TreeGrafter"/>
</dbReference>
<evidence type="ECO:0000256" key="8">
    <source>
        <dbReference type="SAM" id="MobiDB-lite"/>
    </source>
</evidence>
<feature type="compositionally biased region" description="Acidic residues" evidence="8">
    <location>
        <begin position="273"/>
        <end position="287"/>
    </location>
</feature>
<dbReference type="SUPFAM" id="SSF101546">
    <property type="entry name" value="ASF1-like"/>
    <property type="match status" value="1"/>
</dbReference>
<gene>
    <name evidence="9" type="ORF">M896_080070</name>
</gene>
<comment type="subcellular location">
    <subcellularLocation>
        <location evidence="1">Nucleus</location>
    </subcellularLocation>
</comment>
<feature type="region of interest" description="Disordered" evidence="8">
    <location>
        <begin position="123"/>
        <end position="218"/>
    </location>
</feature>
<proteinExistence type="inferred from homology"/>
<organism evidence="9 10">
    <name type="scientific">Ordospora colligata OC4</name>
    <dbReference type="NCBI Taxonomy" id="1354746"/>
    <lineage>
        <taxon>Eukaryota</taxon>
        <taxon>Fungi</taxon>
        <taxon>Fungi incertae sedis</taxon>
        <taxon>Microsporidia</taxon>
        <taxon>Ordosporidae</taxon>
        <taxon>Ordospora</taxon>
    </lineage>
</organism>
<dbReference type="InterPro" id="IPR006818">
    <property type="entry name" value="ASF1-like"/>
</dbReference>
<evidence type="ECO:0000313" key="9">
    <source>
        <dbReference type="EMBL" id="KHN69274.1"/>
    </source>
</evidence>
<keyword evidence="5" id="KW-0143">Chaperone</keyword>
<dbReference type="VEuPathDB" id="MicrosporidiaDB:M896_080070"/>
<feature type="compositionally biased region" description="Acidic residues" evidence="8">
    <location>
        <begin position="129"/>
        <end position="173"/>
    </location>
</feature>
<evidence type="ECO:0000256" key="7">
    <source>
        <dbReference type="ARBA" id="ARBA00032776"/>
    </source>
</evidence>
<dbReference type="Proteomes" id="UP000031056">
    <property type="component" value="Unassembled WGS sequence"/>
</dbReference>
<reference evidence="9 10" key="1">
    <citation type="journal article" date="2014" name="MBio">
        <title>The Ordospora colligata genome; evolution of extreme reduction in microsporidia and host-to-parasite horizontal gene transfer.</title>
        <authorList>
            <person name="Pombert J.-F."/>
            <person name="Haag K.L."/>
            <person name="Beidas S."/>
            <person name="Ebert D."/>
            <person name="Keeling P.J."/>
        </authorList>
    </citation>
    <scope>NUCLEOTIDE SEQUENCE [LARGE SCALE GENOMIC DNA]</scope>
    <source>
        <strain evidence="9 10">OC4</strain>
    </source>
</reference>
<dbReference type="RefSeq" id="XP_014563316.1">
    <property type="nucleotide sequence ID" value="XM_014707830.1"/>
</dbReference>
<sequence>MSHLKFKSIEVEETGKRLVDPLTFKIQLACAEEIKSGVEFTVLYNMDVHSDKNDQVLSEIEVAPIPKGKVEFTIEADAPNVDLIPLNKLFGLTSILIVGKYKGQQFVRIGYIVDVSYPGIPSSLLENNEQGDDSEEITEEEDVDEEDIDEDEDDIEDEGDEDEDGSEDLEDSEGDKKTEETKTLIEEAEQRAIDGNKRLYGSEGEAEEMEEAVGSDSYSEINRELNMSVGEHSKKSNGECSDVFEYCGYSIDKKLIEMKLMIPPVISSFEINWEDDAGVDDYQDDESDKEHISKKHKVE</sequence>
<dbReference type="STRING" id="1354746.A0A0B2UJ96"/>
<dbReference type="GO" id="GO:0000785">
    <property type="term" value="C:chromatin"/>
    <property type="evidence" value="ECO:0007669"/>
    <property type="project" value="TreeGrafter"/>
</dbReference>
<dbReference type="InterPro" id="IPR036747">
    <property type="entry name" value="ASF1-like_sf"/>
</dbReference>
<dbReference type="Gene3D" id="2.60.40.1490">
    <property type="entry name" value="Histone chaperone ASF1-like"/>
    <property type="match status" value="1"/>
</dbReference>
<dbReference type="OrthoDB" id="29755at2759"/>
<dbReference type="PANTHER" id="PTHR12040:SF0">
    <property type="entry name" value="HISTONE CHAPERONE ASF1"/>
    <property type="match status" value="1"/>
</dbReference>
<dbReference type="EMBL" id="JOKQ01000008">
    <property type="protein sequence ID" value="KHN69274.1"/>
    <property type="molecule type" value="Genomic_DNA"/>
</dbReference>
<accession>A0A0B2UJ96</accession>
<feature type="region of interest" description="Disordered" evidence="8">
    <location>
        <begin position="273"/>
        <end position="299"/>
    </location>
</feature>